<gene>
    <name evidence="1" type="ORF">MQE36_12790</name>
</gene>
<dbReference type="SUPFAM" id="SSF48452">
    <property type="entry name" value="TPR-like"/>
    <property type="match status" value="1"/>
</dbReference>
<reference evidence="1 2" key="1">
    <citation type="journal article" date="2018" name="Int. J. Syst. Evol. Microbiol.">
        <title>Zhouia spongiae sp. nov., isolated from a marine sponge.</title>
        <authorList>
            <person name="Zhuang L."/>
            <person name="Lin B."/>
            <person name="Qin F."/>
            <person name="Luo L."/>
        </authorList>
    </citation>
    <scope>NUCLEOTIDE SEQUENCE [LARGE SCALE GENOMIC DNA]</scope>
    <source>
        <strain evidence="1 2">HN-Y44</strain>
    </source>
</reference>
<name>A0ABY3YK34_9FLAO</name>
<evidence type="ECO:0000313" key="1">
    <source>
        <dbReference type="EMBL" id="UNY97959.1"/>
    </source>
</evidence>
<dbReference type="Gene3D" id="1.25.40.390">
    <property type="match status" value="1"/>
</dbReference>
<dbReference type="InterPro" id="IPR041662">
    <property type="entry name" value="SusD-like_2"/>
</dbReference>
<organism evidence="1 2">
    <name type="scientific">Zhouia spongiae</name>
    <dbReference type="NCBI Taxonomy" id="2202721"/>
    <lineage>
        <taxon>Bacteria</taxon>
        <taxon>Pseudomonadati</taxon>
        <taxon>Bacteroidota</taxon>
        <taxon>Flavobacteriia</taxon>
        <taxon>Flavobacteriales</taxon>
        <taxon>Flavobacteriaceae</taxon>
        <taxon>Zhouia</taxon>
    </lineage>
</organism>
<evidence type="ECO:0000313" key="2">
    <source>
        <dbReference type="Proteomes" id="UP000829476"/>
    </source>
</evidence>
<dbReference type="EMBL" id="CP094326">
    <property type="protein sequence ID" value="UNY97959.1"/>
    <property type="molecule type" value="Genomic_DNA"/>
</dbReference>
<protein>
    <submittedName>
        <fullName evidence="1">SusD/RagB family nutrient-binding outer membrane lipoprotein</fullName>
    </submittedName>
</protein>
<dbReference type="PROSITE" id="PS51257">
    <property type="entry name" value="PROKAR_LIPOPROTEIN"/>
    <property type="match status" value="1"/>
</dbReference>
<sequence length="487" mass="54852">MMKNFNTILGIILIAILVGCKDFEEYQSDPNRTTEGDPGLLLTGIEVSNLQEVTLSAALACRQMVYTDGSSSSQYYSWQRSGFGAYNNLRQVIKMEEEAEKTENANYLALGKFFRAYIFLKLTNTFGDVPYFNALQGAEGNYSPAYDKQGDIYLSILDELKAANALLNENNGAIKGDVIYEGDILKWKKAINSLSLRVLISLSKKEGNATLGIVSRFQEIVNNPSQFPVFTSNEDNLSLTYHNLDGNEYPYFNNNSIKTAYYLDESYVNLLKSKNDPRLFLLADKEVNGKDLENDDFNAYGGLDGSVLLSENTERLANGNGSPIDERYYNDPENEPSIALGYAEVEFTLAEAAARGWITASAEQHYYKGIEASMLFYKISQPQIDAYIQQSSVQYVAQQGIEMILVQKYMASFMNSGWEPFYNQRRTGFPEFRTDGGGVLNDGVIPKRWMYPQSEINDNLSNLEKAINRQYPEGDNVNGVMWLLKEE</sequence>
<keyword evidence="1" id="KW-0449">Lipoprotein</keyword>
<dbReference type="Pfam" id="PF12771">
    <property type="entry name" value="SusD-like_2"/>
    <property type="match status" value="1"/>
</dbReference>
<keyword evidence="2" id="KW-1185">Reference proteome</keyword>
<accession>A0ABY3YK34</accession>
<dbReference type="RefSeq" id="WP_242936370.1">
    <property type="nucleotide sequence ID" value="NZ_CP094326.1"/>
</dbReference>
<proteinExistence type="predicted"/>
<dbReference type="Proteomes" id="UP000829476">
    <property type="component" value="Chromosome"/>
</dbReference>
<dbReference type="InterPro" id="IPR011990">
    <property type="entry name" value="TPR-like_helical_dom_sf"/>
</dbReference>